<dbReference type="Proteomes" id="UP001519460">
    <property type="component" value="Unassembled WGS sequence"/>
</dbReference>
<gene>
    <name evidence="1" type="ORF">BaRGS_00002950</name>
</gene>
<protein>
    <submittedName>
        <fullName evidence="1">Uncharacterized protein</fullName>
    </submittedName>
</protein>
<evidence type="ECO:0000313" key="2">
    <source>
        <dbReference type="Proteomes" id="UP001519460"/>
    </source>
</evidence>
<organism evidence="1 2">
    <name type="scientific">Batillaria attramentaria</name>
    <dbReference type="NCBI Taxonomy" id="370345"/>
    <lineage>
        <taxon>Eukaryota</taxon>
        <taxon>Metazoa</taxon>
        <taxon>Spiralia</taxon>
        <taxon>Lophotrochozoa</taxon>
        <taxon>Mollusca</taxon>
        <taxon>Gastropoda</taxon>
        <taxon>Caenogastropoda</taxon>
        <taxon>Sorbeoconcha</taxon>
        <taxon>Cerithioidea</taxon>
        <taxon>Batillariidae</taxon>
        <taxon>Batillaria</taxon>
    </lineage>
</organism>
<name>A0ABD0M1M2_9CAEN</name>
<evidence type="ECO:0000313" key="1">
    <source>
        <dbReference type="EMBL" id="KAK7505679.1"/>
    </source>
</evidence>
<accession>A0ABD0M1M2</accession>
<dbReference type="AlphaFoldDB" id="A0ABD0M1M2"/>
<proteinExistence type="predicted"/>
<sequence>MQSICVRAWSRSPTSNDGTYLHSTHVPGRARSGDNVLCCHCSLIEMATSPEADNRARHSVPTSSHFLPVFRQLPVIWIRTLVF</sequence>
<keyword evidence="2" id="KW-1185">Reference proteome</keyword>
<comment type="caution">
    <text evidence="1">The sequence shown here is derived from an EMBL/GenBank/DDBJ whole genome shotgun (WGS) entry which is preliminary data.</text>
</comment>
<dbReference type="EMBL" id="JACVVK020000009">
    <property type="protein sequence ID" value="KAK7505679.1"/>
    <property type="molecule type" value="Genomic_DNA"/>
</dbReference>
<reference evidence="1 2" key="1">
    <citation type="journal article" date="2023" name="Sci. Data">
        <title>Genome assembly of the Korean intertidal mud-creeper Batillaria attramentaria.</title>
        <authorList>
            <person name="Patra A.K."/>
            <person name="Ho P.T."/>
            <person name="Jun S."/>
            <person name="Lee S.J."/>
            <person name="Kim Y."/>
            <person name="Won Y.J."/>
        </authorList>
    </citation>
    <scope>NUCLEOTIDE SEQUENCE [LARGE SCALE GENOMIC DNA]</scope>
    <source>
        <strain evidence="1">Wonlab-2016</strain>
    </source>
</reference>